<gene>
    <name evidence="2" type="ORF">FNW02_20080</name>
</gene>
<dbReference type="Gene3D" id="3.90.550.60">
    <property type="match status" value="1"/>
</dbReference>
<dbReference type="EMBL" id="VJXY01000022">
    <property type="protein sequence ID" value="MBD6618061.1"/>
    <property type="molecule type" value="Genomic_DNA"/>
</dbReference>
<proteinExistence type="predicted"/>
<name>A0AA40VT38_9NOST</name>
<evidence type="ECO:0000313" key="2">
    <source>
        <dbReference type="EMBL" id="MBD6618061.1"/>
    </source>
</evidence>
<keyword evidence="3" id="KW-1185">Reference proteome</keyword>
<sequence length="172" mass="20028">MLDVLAKSIVDNQHIPATIILQNIILPNSDIYSSVEKLFLKLNYNSVLNYKQNIVELKKGGSIRFDTYFNVFSVQKWKNCINIKRINIRLYLKGAFQIKLLAIDNLSTSARLINQKFINVNTLSEVTVFDNIDIIYKNLLYLEIKAISNNCLFKDGYFYIINIRQNLDKKLQ</sequence>
<feature type="domain" description="Galactofuranosyltransferase GlfT2 N-terminal" evidence="1">
    <location>
        <begin position="21"/>
        <end position="112"/>
    </location>
</feature>
<reference evidence="2" key="1">
    <citation type="submission" date="2019-07" db="EMBL/GenBank/DDBJ databases">
        <title>Toxilogical consequences of a new and cryptic species of cyanobacteria (Komarekiella delphini-convector) recovered from the epidermis of a bottlenose dolphin and 1500 ft. in the air.</title>
        <authorList>
            <person name="Brown A.O."/>
            <person name="Dvorak P."/>
            <person name="Villanueva C.D."/>
            <person name="Foss A.J."/>
            <person name="Garvey A.D."/>
            <person name="Gibson Q.A."/>
            <person name="Johansen J.R."/>
            <person name="Casamatta D.A."/>
        </authorList>
    </citation>
    <scope>NUCLEOTIDE SEQUENCE</scope>
    <source>
        <strain evidence="2">SJRDD-AB1</strain>
    </source>
</reference>
<organism evidence="2 3">
    <name type="scientific">Komarekiella delphini-convector SJRDD-AB1</name>
    <dbReference type="NCBI Taxonomy" id="2593771"/>
    <lineage>
        <taxon>Bacteria</taxon>
        <taxon>Bacillati</taxon>
        <taxon>Cyanobacteriota</taxon>
        <taxon>Cyanophyceae</taxon>
        <taxon>Nostocales</taxon>
        <taxon>Nostocaceae</taxon>
        <taxon>Komarekiella</taxon>
        <taxon>Komarekiella delphini-convector</taxon>
    </lineage>
</organism>
<accession>A0AA40VT38</accession>
<dbReference type="Pfam" id="PF17994">
    <property type="entry name" value="Glft2_N"/>
    <property type="match status" value="1"/>
</dbReference>
<evidence type="ECO:0000259" key="1">
    <source>
        <dbReference type="Pfam" id="PF17994"/>
    </source>
</evidence>
<dbReference type="RefSeq" id="WP_191759275.1">
    <property type="nucleotide sequence ID" value="NZ_VJXY01000022.1"/>
</dbReference>
<dbReference type="Proteomes" id="UP001165986">
    <property type="component" value="Unassembled WGS sequence"/>
</dbReference>
<comment type="caution">
    <text evidence="2">The sequence shown here is derived from an EMBL/GenBank/DDBJ whole genome shotgun (WGS) entry which is preliminary data.</text>
</comment>
<protein>
    <recommendedName>
        <fullName evidence="1">Galactofuranosyltransferase GlfT2 N-terminal domain-containing protein</fullName>
    </recommendedName>
</protein>
<dbReference type="AlphaFoldDB" id="A0AA40VT38"/>
<dbReference type="InterPro" id="IPR040492">
    <property type="entry name" value="GlfT2_N"/>
</dbReference>
<evidence type="ECO:0000313" key="3">
    <source>
        <dbReference type="Proteomes" id="UP001165986"/>
    </source>
</evidence>